<evidence type="ECO:0008006" key="3">
    <source>
        <dbReference type="Google" id="ProtNLM"/>
    </source>
</evidence>
<evidence type="ECO:0000313" key="1">
    <source>
        <dbReference type="EMBL" id="MBF9236612.1"/>
    </source>
</evidence>
<dbReference type="EMBL" id="JADQDQ010000002">
    <property type="protein sequence ID" value="MBF9236612.1"/>
    <property type="molecule type" value="Genomic_DNA"/>
</dbReference>
<evidence type="ECO:0000313" key="2">
    <source>
        <dbReference type="Proteomes" id="UP000597617"/>
    </source>
</evidence>
<comment type="caution">
    <text evidence="1">The sequence shown here is derived from an EMBL/GenBank/DDBJ whole genome shotgun (WGS) entry which is preliminary data.</text>
</comment>
<dbReference type="Proteomes" id="UP000597617">
    <property type="component" value="Unassembled WGS sequence"/>
</dbReference>
<gene>
    <name evidence="1" type="ORF">I2I05_04310</name>
</gene>
<proteinExistence type="predicted"/>
<protein>
    <recommendedName>
        <fullName evidence="3">CopG family transcriptional regulator</fullName>
    </recommendedName>
</protein>
<accession>A0ABS0IE45</accession>
<dbReference type="RefSeq" id="WP_196281004.1">
    <property type="nucleotide sequence ID" value="NZ_JADQDQ010000002.1"/>
</dbReference>
<reference evidence="1 2" key="1">
    <citation type="submission" date="2020-11" db="EMBL/GenBank/DDBJ databases">
        <authorList>
            <person name="Kim M.K."/>
        </authorList>
    </citation>
    <scope>NUCLEOTIDE SEQUENCE [LARGE SCALE GENOMIC DNA]</scope>
    <source>
        <strain evidence="1 2">BT683</strain>
    </source>
</reference>
<keyword evidence="2" id="KW-1185">Reference proteome</keyword>
<name>A0ABS0IE45_9BACT</name>
<sequence>MNNQPTTPERKLCKTITLTTSVHTDLTTMAKRLGLEYDRRVAASEAIRILLTAYEAAT</sequence>
<organism evidence="1 2">
    <name type="scientific">Hymenobacter jeongseonensis</name>
    <dbReference type="NCBI Taxonomy" id="2791027"/>
    <lineage>
        <taxon>Bacteria</taxon>
        <taxon>Pseudomonadati</taxon>
        <taxon>Bacteroidota</taxon>
        <taxon>Cytophagia</taxon>
        <taxon>Cytophagales</taxon>
        <taxon>Hymenobacteraceae</taxon>
        <taxon>Hymenobacter</taxon>
    </lineage>
</organism>